<name>A0AB39N1T3_9ACTN</name>
<dbReference type="Gene3D" id="1.10.1200.10">
    <property type="entry name" value="ACP-like"/>
    <property type="match status" value="1"/>
</dbReference>
<accession>A0AB39N1T3</accession>
<reference evidence="2" key="1">
    <citation type="submission" date="2024-07" db="EMBL/GenBank/DDBJ databases">
        <authorList>
            <person name="Yu S.T."/>
        </authorList>
    </citation>
    <scope>NUCLEOTIDE SEQUENCE</scope>
    <source>
        <strain evidence="2">R11</strain>
    </source>
</reference>
<dbReference type="InterPro" id="IPR036736">
    <property type="entry name" value="ACP-like_sf"/>
</dbReference>
<sequence>MEAEHGGVAEHDDVWEALRPLCARVMSVPPEAVVPQARLVADLGADSLDITELEAASEELFGVSLRGTDKAAVSTVGDVADLIVRMRTPAARTPLAR</sequence>
<feature type="domain" description="Carrier" evidence="1">
    <location>
        <begin position="12"/>
        <end position="87"/>
    </location>
</feature>
<organism evidence="2">
    <name type="scientific">Streptomyces sp. R11</name>
    <dbReference type="NCBI Taxonomy" id="3238625"/>
    <lineage>
        <taxon>Bacteria</taxon>
        <taxon>Bacillati</taxon>
        <taxon>Actinomycetota</taxon>
        <taxon>Actinomycetes</taxon>
        <taxon>Kitasatosporales</taxon>
        <taxon>Streptomycetaceae</taxon>
        <taxon>Streptomyces</taxon>
    </lineage>
</organism>
<proteinExistence type="predicted"/>
<dbReference type="PROSITE" id="PS50075">
    <property type="entry name" value="CARRIER"/>
    <property type="match status" value="1"/>
</dbReference>
<dbReference type="RefSeq" id="WP_369271880.1">
    <property type="nucleotide sequence ID" value="NZ_CP163432.1"/>
</dbReference>
<evidence type="ECO:0000259" key="1">
    <source>
        <dbReference type="PROSITE" id="PS50075"/>
    </source>
</evidence>
<dbReference type="InterPro" id="IPR009081">
    <property type="entry name" value="PP-bd_ACP"/>
</dbReference>
<dbReference type="Pfam" id="PF00550">
    <property type="entry name" value="PP-binding"/>
    <property type="match status" value="1"/>
</dbReference>
<dbReference type="SUPFAM" id="SSF47336">
    <property type="entry name" value="ACP-like"/>
    <property type="match status" value="1"/>
</dbReference>
<evidence type="ECO:0000313" key="2">
    <source>
        <dbReference type="EMBL" id="XDQ11652.1"/>
    </source>
</evidence>
<dbReference type="AlphaFoldDB" id="A0AB39N1T3"/>
<gene>
    <name evidence="2" type="ORF">AB5J55_19255</name>
</gene>
<protein>
    <submittedName>
        <fullName evidence="2">Phosphopantetheine-binding protein</fullName>
    </submittedName>
</protein>
<dbReference type="EMBL" id="CP163432">
    <property type="protein sequence ID" value="XDQ11652.1"/>
    <property type="molecule type" value="Genomic_DNA"/>
</dbReference>